<dbReference type="InterPro" id="IPR011766">
    <property type="entry name" value="TPP_enzyme_TPP-bd"/>
</dbReference>
<evidence type="ECO:0000313" key="8">
    <source>
        <dbReference type="Proteomes" id="UP000800092"/>
    </source>
</evidence>
<accession>A0A6A6HA63</accession>
<dbReference type="InterPro" id="IPR045229">
    <property type="entry name" value="TPP_enz"/>
</dbReference>
<evidence type="ECO:0000256" key="2">
    <source>
        <dbReference type="ARBA" id="ARBA00023052"/>
    </source>
</evidence>
<dbReference type="InterPro" id="IPR012000">
    <property type="entry name" value="Thiamin_PyroP_enz_cen_dom"/>
</dbReference>
<feature type="domain" description="Thiamine pyrophosphate enzyme TPP-binding" evidence="5">
    <location>
        <begin position="446"/>
        <end position="606"/>
    </location>
</feature>
<proteinExistence type="inferred from homology"/>
<comment type="similarity">
    <text evidence="1 3">Belongs to the TPP enzyme family.</text>
</comment>
<dbReference type="PANTHER" id="PTHR18968">
    <property type="entry name" value="THIAMINE PYROPHOSPHATE ENZYMES"/>
    <property type="match status" value="1"/>
</dbReference>
<keyword evidence="8" id="KW-1185">Reference proteome</keyword>
<dbReference type="SUPFAM" id="SSF52518">
    <property type="entry name" value="Thiamin diphosphate-binding fold (THDP-binding)"/>
    <property type="match status" value="2"/>
</dbReference>
<dbReference type="GO" id="GO:0050660">
    <property type="term" value="F:flavin adenine dinucleotide binding"/>
    <property type="evidence" value="ECO:0007669"/>
    <property type="project" value="TreeGrafter"/>
</dbReference>
<dbReference type="GO" id="GO:0009097">
    <property type="term" value="P:isoleucine biosynthetic process"/>
    <property type="evidence" value="ECO:0007669"/>
    <property type="project" value="TreeGrafter"/>
</dbReference>
<dbReference type="OrthoDB" id="2867507at2759"/>
<dbReference type="InterPro" id="IPR029035">
    <property type="entry name" value="DHS-like_NAD/FAD-binding_dom"/>
</dbReference>
<dbReference type="InterPro" id="IPR029061">
    <property type="entry name" value="THDP-binding"/>
</dbReference>
<dbReference type="Proteomes" id="UP000800092">
    <property type="component" value="Unassembled WGS sequence"/>
</dbReference>
<keyword evidence="2 3" id="KW-0786">Thiamine pyrophosphate</keyword>
<dbReference type="GO" id="GO:0009099">
    <property type="term" value="P:L-valine biosynthetic process"/>
    <property type="evidence" value="ECO:0007669"/>
    <property type="project" value="TreeGrafter"/>
</dbReference>
<organism evidence="7 8">
    <name type="scientific">Viridothelium virens</name>
    <name type="common">Speckled blister lichen</name>
    <name type="synonym">Trypethelium virens</name>
    <dbReference type="NCBI Taxonomy" id="1048519"/>
    <lineage>
        <taxon>Eukaryota</taxon>
        <taxon>Fungi</taxon>
        <taxon>Dikarya</taxon>
        <taxon>Ascomycota</taxon>
        <taxon>Pezizomycotina</taxon>
        <taxon>Dothideomycetes</taxon>
        <taxon>Dothideomycetes incertae sedis</taxon>
        <taxon>Trypetheliales</taxon>
        <taxon>Trypetheliaceae</taxon>
        <taxon>Viridothelium</taxon>
    </lineage>
</organism>
<evidence type="ECO:0000313" key="7">
    <source>
        <dbReference type="EMBL" id="KAF2234390.1"/>
    </source>
</evidence>
<dbReference type="InterPro" id="IPR012001">
    <property type="entry name" value="Thiamin_PyroP_enz_TPP-bd_dom"/>
</dbReference>
<dbReference type="Pfam" id="PF02775">
    <property type="entry name" value="TPP_enzyme_C"/>
    <property type="match status" value="1"/>
</dbReference>
<evidence type="ECO:0000256" key="3">
    <source>
        <dbReference type="RuleBase" id="RU362132"/>
    </source>
</evidence>
<dbReference type="GO" id="GO:0005739">
    <property type="term" value="C:mitochondrion"/>
    <property type="evidence" value="ECO:0007669"/>
    <property type="project" value="TreeGrafter"/>
</dbReference>
<feature type="domain" description="Thiamine pyrophosphate enzyme N-terminal TPP-binding" evidence="6">
    <location>
        <begin position="18"/>
        <end position="137"/>
    </location>
</feature>
<dbReference type="GO" id="GO:0003984">
    <property type="term" value="F:acetolactate synthase activity"/>
    <property type="evidence" value="ECO:0007669"/>
    <property type="project" value="TreeGrafter"/>
</dbReference>
<feature type="domain" description="Thiamine pyrophosphate enzyme central" evidence="4">
    <location>
        <begin position="226"/>
        <end position="330"/>
    </location>
</feature>
<dbReference type="Pfam" id="PF00205">
    <property type="entry name" value="TPP_enzyme_M"/>
    <property type="match status" value="1"/>
</dbReference>
<dbReference type="SUPFAM" id="SSF52467">
    <property type="entry name" value="DHS-like NAD/FAD-binding domain"/>
    <property type="match status" value="1"/>
</dbReference>
<dbReference type="GO" id="GO:0030976">
    <property type="term" value="F:thiamine pyrophosphate binding"/>
    <property type="evidence" value="ECO:0007669"/>
    <property type="project" value="InterPro"/>
</dbReference>
<name>A0A6A6HA63_VIRVR</name>
<dbReference type="Gene3D" id="3.40.50.970">
    <property type="match status" value="2"/>
</dbReference>
<dbReference type="PANTHER" id="PTHR18968:SF164">
    <property type="entry name" value="PYRUVATE DECARBOXYLASE"/>
    <property type="match status" value="1"/>
</dbReference>
<dbReference type="GO" id="GO:0000287">
    <property type="term" value="F:magnesium ion binding"/>
    <property type="evidence" value="ECO:0007669"/>
    <property type="project" value="InterPro"/>
</dbReference>
<dbReference type="Pfam" id="PF02776">
    <property type="entry name" value="TPP_enzyme_N"/>
    <property type="match status" value="1"/>
</dbReference>
<dbReference type="Gene3D" id="3.40.50.1220">
    <property type="entry name" value="TPP-binding domain"/>
    <property type="match status" value="1"/>
</dbReference>
<gene>
    <name evidence="7" type="ORF">EV356DRAFT_501958</name>
</gene>
<evidence type="ECO:0000256" key="1">
    <source>
        <dbReference type="ARBA" id="ARBA00007812"/>
    </source>
</evidence>
<evidence type="ECO:0000259" key="4">
    <source>
        <dbReference type="Pfam" id="PF00205"/>
    </source>
</evidence>
<dbReference type="EMBL" id="ML991799">
    <property type="protein sequence ID" value="KAF2234390.1"/>
    <property type="molecule type" value="Genomic_DNA"/>
</dbReference>
<evidence type="ECO:0000259" key="6">
    <source>
        <dbReference type="Pfam" id="PF02776"/>
    </source>
</evidence>
<dbReference type="GO" id="GO:0005948">
    <property type="term" value="C:acetolactate synthase complex"/>
    <property type="evidence" value="ECO:0007669"/>
    <property type="project" value="TreeGrafter"/>
</dbReference>
<protein>
    <submittedName>
        <fullName evidence="7">Putative acetolactate synthase</fullName>
    </submittedName>
</protein>
<evidence type="ECO:0000259" key="5">
    <source>
        <dbReference type="Pfam" id="PF02775"/>
    </source>
</evidence>
<dbReference type="AlphaFoldDB" id="A0A6A6HA63"/>
<sequence length="611" mass="66129">MSSNGTLNGTTTNDKSFTVADLFLQALADAGVDYLFAVLGSDHPSIIEAYTRRQHEDKTYPRMVIFLHEFVALSAADAYGRITRKPQCVLVHVDVGTAALGQGLHNASSGKAPVLIFAGLAPFTLYGELPGSRSEHVHWYQDCPNPQSIVGPYSRYSNEIKSGEHVRMMVNRAMLMASTGNPGPTYLTATREALAASARVEPEVQKTRPIPTCKLGGLPSDAVEEIGNALLFAVRPLVVTGYLGRSHEAVKALKDLADLVGTLRVFDFEARTVSFPASHPATLFRATGAAAAIKSADVIMVIDADVPWIPTKVKPSDSAKIYHIDIDPRKDRMMLFDIFAAGSYNAEASVALEQLRHCISISPWLASQQLNFRLQRQELEEAHAKGLELLAERAKPSEDGLLTKDYLFASLRRLLPDDAIFVSDSVTNQVPLMEQLQLNIPGCSFSKGGSGLGWAGGAAVGIKLATDIYDTNHHRGIQRRENAPTYNSRFVCEVIGDGSFVFGVPSAVYWAQHRFRIPFLTIIINNGGWKATRGCINDVHPGGMAAAMTDDGLGIDLKNDGPDYCGIAKSAANGNLEAWKVETWEALDGILKKAVDEVKAGKGALIDAVIK</sequence>
<dbReference type="CDD" id="cd07035">
    <property type="entry name" value="TPP_PYR_POX_like"/>
    <property type="match status" value="1"/>
</dbReference>
<reference evidence="7" key="1">
    <citation type="journal article" date="2020" name="Stud. Mycol.">
        <title>101 Dothideomycetes genomes: a test case for predicting lifestyles and emergence of pathogens.</title>
        <authorList>
            <person name="Haridas S."/>
            <person name="Albert R."/>
            <person name="Binder M."/>
            <person name="Bloem J."/>
            <person name="Labutti K."/>
            <person name="Salamov A."/>
            <person name="Andreopoulos B."/>
            <person name="Baker S."/>
            <person name="Barry K."/>
            <person name="Bills G."/>
            <person name="Bluhm B."/>
            <person name="Cannon C."/>
            <person name="Castanera R."/>
            <person name="Culley D."/>
            <person name="Daum C."/>
            <person name="Ezra D."/>
            <person name="Gonzalez J."/>
            <person name="Henrissat B."/>
            <person name="Kuo A."/>
            <person name="Liang C."/>
            <person name="Lipzen A."/>
            <person name="Lutzoni F."/>
            <person name="Magnuson J."/>
            <person name="Mondo S."/>
            <person name="Nolan M."/>
            <person name="Ohm R."/>
            <person name="Pangilinan J."/>
            <person name="Park H.-J."/>
            <person name="Ramirez L."/>
            <person name="Alfaro M."/>
            <person name="Sun H."/>
            <person name="Tritt A."/>
            <person name="Yoshinaga Y."/>
            <person name="Zwiers L.-H."/>
            <person name="Turgeon B."/>
            <person name="Goodwin S."/>
            <person name="Spatafora J."/>
            <person name="Crous P."/>
            <person name="Grigoriev I."/>
        </authorList>
    </citation>
    <scope>NUCLEOTIDE SEQUENCE</scope>
    <source>
        <strain evidence="7">Tuck. ex Michener</strain>
    </source>
</reference>